<gene>
    <name evidence="7" type="ORF">RSE6_01378</name>
</gene>
<feature type="transmembrane region" description="Helical" evidence="6">
    <location>
        <begin position="117"/>
        <end position="137"/>
    </location>
</feature>
<proteinExistence type="predicted"/>
<evidence type="ECO:0000256" key="2">
    <source>
        <dbReference type="ARBA" id="ARBA00022741"/>
    </source>
</evidence>
<reference evidence="8" key="1">
    <citation type="submission" date="2016-03" db="EMBL/GenBank/DDBJ databases">
        <authorList>
            <person name="Guldener U."/>
        </authorList>
    </citation>
    <scope>NUCLEOTIDE SEQUENCE [LARGE SCALE GENOMIC DNA]</scope>
</reference>
<dbReference type="InterPro" id="IPR027094">
    <property type="entry name" value="Mitofusin_fam"/>
</dbReference>
<dbReference type="GO" id="GO:0005741">
    <property type="term" value="C:mitochondrial outer membrane"/>
    <property type="evidence" value="ECO:0007669"/>
    <property type="project" value="TreeGrafter"/>
</dbReference>
<evidence type="ECO:0000256" key="6">
    <source>
        <dbReference type="SAM" id="Phobius"/>
    </source>
</evidence>
<keyword evidence="6" id="KW-0812">Transmembrane</keyword>
<dbReference type="EMBL" id="FJVC01000038">
    <property type="protein sequence ID" value="CZT41619.1"/>
    <property type="molecule type" value="Genomic_DNA"/>
</dbReference>
<evidence type="ECO:0000256" key="5">
    <source>
        <dbReference type="ARBA" id="ARBA00023136"/>
    </source>
</evidence>
<evidence type="ECO:0000313" key="7">
    <source>
        <dbReference type="EMBL" id="CZT41619.1"/>
    </source>
</evidence>
<dbReference type="PANTHER" id="PTHR10465">
    <property type="entry name" value="TRANSMEMBRANE GTPASE FZO1"/>
    <property type="match status" value="1"/>
</dbReference>
<organism evidence="7 8">
    <name type="scientific">Rhynchosporium secalis</name>
    <name type="common">Barley scald fungus</name>
    <dbReference type="NCBI Taxonomy" id="38038"/>
    <lineage>
        <taxon>Eukaryota</taxon>
        <taxon>Fungi</taxon>
        <taxon>Dikarya</taxon>
        <taxon>Ascomycota</taxon>
        <taxon>Pezizomycotina</taxon>
        <taxon>Leotiomycetes</taxon>
        <taxon>Helotiales</taxon>
        <taxon>Ploettnerulaceae</taxon>
        <taxon>Rhynchosporium</taxon>
    </lineage>
</organism>
<keyword evidence="2" id="KW-0547">Nucleotide-binding</keyword>
<protein>
    <submittedName>
        <fullName evidence="7">Uncharacterized protein</fullName>
    </submittedName>
</protein>
<keyword evidence="3" id="KW-0378">Hydrolase</keyword>
<accession>A0A1E1LXM1</accession>
<keyword evidence="6" id="KW-1133">Transmembrane helix</keyword>
<dbReference type="GO" id="GO:0008053">
    <property type="term" value="P:mitochondrial fusion"/>
    <property type="evidence" value="ECO:0007669"/>
    <property type="project" value="TreeGrafter"/>
</dbReference>
<keyword evidence="8" id="KW-1185">Reference proteome</keyword>
<evidence type="ECO:0000256" key="3">
    <source>
        <dbReference type="ARBA" id="ARBA00022801"/>
    </source>
</evidence>
<keyword evidence="5 6" id="KW-0472">Membrane</keyword>
<dbReference type="GO" id="GO:0005525">
    <property type="term" value="F:GTP binding"/>
    <property type="evidence" value="ECO:0007669"/>
    <property type="project" value="UniProtKB-KW"/>
</dbReference>
<sequence>MACEDHARRKTTEGVNSIKELGITNLGNEYVELSFKSESMFKRKRDILAGQIRVETELWDIFDWSAILQRPEKVAGTGMFMTIATVVGGRVVGGHGWVDGALGAFKIVGHSNLRKLAIPAILATTFAATAFILSNILRALPQRLPARFATQLQSIDYVHANSDLSLQRTAEQLGRKREETRKICRESEVAKKHFGNLLSCSADIRSRVEAIDLDGPASDAAAMSS</sequence>
<keyword evidence="4" id="KW-0342">GTP-binding</keyword>
<feature type="transmembrane region" description="Helical" evidence="6">
    <location>
        <begin position="74"/>
        <end position="97"/>
    </location>
</feature>
<dbReference type="GO" id="GO:0051646">
    <property type="term" value="P:mitochondrion localization"/>
    <property type="evidence" value="ECO:0007669"/>
    <property type="project" value="TreeGrafter"/>
</dbReference>
<dbReference type="AlphaFoldDB" id="A0A1E1LXM1"/>
<dbReference type="GO" id="GO:0003924">
    <property type="term" value="F:GTPase activity"/>
    <property type="evidence" value="ECO:0007669"/>
    <property type="project" value="InterPro"/>
</dbReference>
<dbReference type="Proteomes" id="UP000177625">
    <property type="component" value="Unassembled WGS sequence"/>
</dbReference>
<evidence type="ECO:0000256" key="1">
    <source>
        <dbReference type="ARBA" id="ARBA00004370"/>
    </source>
</evidence>
<dbReference type="PANTHER" id="PTHR10465:SF0">
    <property type="entry name" value="SARCALUMENIN"/>
    <property type="match status" value="1"/>
</dbReference>
<evidence type="ECO:0000256" key="4">
    <source>
        <dbReference type="ARBA" id="ARBA00023134"/>
    </source>
</evidence>
<comment type="subcellular location">
    <subcellularLocation>
        <location evidence="1">Membrane</location>
    </subcellularLocation>
</comment>
<name>A0A1E1LXM1_RHYSE</name>
<evidence type="ECO:0000313" key="8">
    <source>
        <dbReference type="Proteomes" id="UP000177625"/>
    </source>
</evidence>